<sequence length="111" mass="13440">MSLPTSISNTKATEYKQDFLNDLHLILVETRKNAIFRKIEGFKLKIENHTELLDYFTGYWFNNEEVAKRWGAPPFVKEIHKSFVTNNYMESWHNQLKVVYFERLRIKRLDR</sequence>
<protein>
    <submittedName>
        <fullName evidence="1">Uncharacterized protein</fullName>
    </submittedName>
</protein>
<reference evidence="1" key="1">
    <citation type="submission" date="2020-12" db="EMBL/GenBank/DDBJ databases">
        <title>Metabolic potential, ecology and presence of endohyphal bacteria is reflected in genomic diversity of Mucoromycotina.</title>
        <authorList>
            <person name="Muszewska A."/>
            <person name="Okrasinska A."/>
            <person name="Steczkiewicz K."/>
            <person name="Drgas O."/>
            <person name="Orlowska M."/>
            <person name="Perlinska-Lenart U."/>
            <person name="Aleksandrzak-Piekarczyk T."/>
            <person name="Szatraj K."/>
            <person name="Zielenkiewicz U."/>
            <person name="Pilsyk S."/>
            <person name="Malc E."/>
            <person name="Mieczkowski P."/>
            <person name="Kruszewska J.S."/>
            <person name="Biernat P."/>
            <person name="Pawlowska J."/>
        </authorList>
    </citation>
    <scope>NUCLEOTIDE SEQUENCE</scope>
    <source>
        <strain evidence="1">CBS 226.32</strain>
    </source>
</reference>
<name>A0A8H7RPB3_9FUNG</name>
<keyword evidence="2" id="KW-1185">Reference proteome</keyword>
<comment type="caution">
    <text evidence="1">The sequence shown here is derived from an EMBL/GenBank/DDBJ whole genome shotgun (WGS) entry which is preliminary data.</text>
</comment>
<gene>
    <name evidence="1" type="ORF">INT46_007541</name>
</gene>
<organism evidence="1 2">
    <name type="scientific">Mucor plumbeus</name>
    <dbReference type="NCBI Taxonomy" id="97098"/>
    <lineage>
        <taxon>Eukaryota</taxon>
        <taxon>Fungi</taxon>
        <taxon>Fungi incertae sedis</taxon>
        <taxon>Mucoromycota</taxon>
        <taxon>Mucoromycotina</taxon>
        <taxon>Mucoromycetes</taxon>
        <taxon>Mucorales</taxon>
        <taxon>Mucorineae</taxon>
        <taxon>Mucoraceae</taxon>
        <taxon>Mucor</taxon>
    </lineage>
</organism>
<evidence type="ECO:0000313" key="2">
    <source>
        <dbReference type="Proteomes" id="UP000650833"/>
    </source>
</evidence>
<accession>A0A8H7RPB3</accession>
<dbReference type="AlphaFoldDB" id="A0A8H7RPB3"/>
<proteinExistence type="predicted"/>
<evidence type="ECO:0000313" key="1">
    <source>
        <dbReference type="EMBL" id="KAG2213328.1"/>
    </source>
</evidence>
<dbReference type="Proteomes" id="UP000650833">
    <property type="component" value="Unassembled WGS sequence"/>
</dbReference>
<dbReference type="EMBL" id="JAEPRC010000038">
    <property type="protein sequence ID" value="KAG2213328.1"/>
    <property type="molecule type" value="Genomic_DNA"/>
</dbReference>
<dbReference type="OrthoDB" id="2430203at2759"/>